<comment type="cofactor">
    <cofactor evidence="7">
        <name>Zn(2+)</name>
        <dbReference type="ChEBI" id="CHEBI:29105"/>
    </cofactor>
    <text evidence="7">Binds 1 zinc ion per subunit.</text>
</comment>
<dbReference type="GO" id="GO:0008270">
    <property type="term" value="F:zinc ion binding"/>
    <property type="evidence" value="ECO:0007669"/>
    <property type="project" value="TreeGrafter"/>
</dbReference>
<evidence type="ECO:0000256" key="2">
    <source>
        <dbReference type="ARBA" id="ARBA00022491"/>
    </source>
</evidence>
<feature type="binding site" evidence="7">
    <location>
        <position position="116"/>
    </location>
    <ligand>
        <name>Zn(2+)</name>
        <dbReference type="ChEBI" id="CHEBI:29105"/>
    </ligand>
</feature>
<dbReference type="Gene3D" id="1.10.10.10">
    <property type="entry name" value="Winged helix-like DNA-binding domain superfamily/Winged helix DNA-binding domain"/>
    <property type="match status" value="1"/>
</dbReference>
<dbReference type="KEGG" id="tna:CTN_0567"/>
<dbReference type="EMBL" id="CP000916">
    <property type="protein sequence ID" value="ACM22743.1"/>
    <property type="molecule type" value="Genomic_DNA"/>
</dbReference>
<name>B9K710_THENN</name>
<feature type="binding site" evidence="7">
    <location>
        <position position="77"/>
    </location>
    <ligand>
        <name>Zn(2+)</name>
        <dbReference type="ChEBI" id="CHEBI:29105"/>
    </ligand>
</feature>
<evidence type="ECO:0000256" key="8">
    <source>
        <dbReference type="PIRSR" id="PIRSR602481-2"/>
    </source>
</evidence>
<dbReference type="InterPro" id="IPR036388">
    <property type="entry name" value="WH-like_DNA-bd_sf"/>
</dbReference>
<keyword evidence="3 7" id="KW-0862">Zinc</keyword>
<dbReference type="PANTHER" id="PTHR33202:SF7">
    <property type="entry name" value="FERRIC UPTAKE REGULATION PROTEIN"/>
    <property type="match status" value="1"/>
</dbReference>
<dbReference type="RefSeq" id="WP_015919062.1">
    <property type="nucleotide sequence ID" value="NC_011978.1"/>
</dbReference>
<dbReference type="InterPro" id="IPR036390">
    <property type="entry name" value="WH_DNA-bd_sf"/>
</dbReference>
<reference evidence="9 10" key="1">
    <citation type="journal article" date="2009" name="Biosci. Biotechnol. Biochem.">
        <title>WeGAS: a web-based microbial genome annotation system.</title>
        <authorList>
            <person name="Lee D."/>
            <person name="Seo H."/>
            <person name="Park C."/>
            <person name="Park K."/>
        </authorList>
    </citation>
    <scope>NUCLEOTIDE SEQUENCE [LARGE SCALE GENOMIC DNA]</scope>
    <source>
        <strain evidence="10">ATCC 49049 / DSM 4359 / NBRC 107923 / NS-E</strain>
    </source>
</reference>
<keyword evidence="8" id="KW-0408">Iron</keyword>
<dbReference type="GO" id="GO:1900376">
    <property type="term" value="P:regulation of secondary metabolite biosynthetic process"/>
    <property type="evidence" value="ECO:0007669"/>
    <property type="project" value="TreeGrafter"/>
</dbReference>
<proteinExistence type="inferred from homology"/>
<dbReference type="PANTHER" id="PTHR33202">
    <property type="entry name" value="ZINC UPTAKE REGULATION PROTEIN"/>
    <property type="match status" value="1"/>
</dbReference>
<evidence type="ECO:0000256" key="1">
    <source>
        <dbReference type="ARBA" id="ARBA00007957"/>
    </source>
</evidence>
<sequence length="118" mass="14228">MRMTENRKKILKIIEESKIPLTAEEIYKKTGVNLSTVYRALKFLEERKLVGSFSVNRGVRYFFRRDNHYHFMVCERCGKLFPFEECARELIDALQKKYRFSEESHLFLIYGICESCRR</sequence>
<dbReference type="eggNOG" id="COG0735">
    <property type="taxonomic scope" value="Bacteria"/>
</dbReference>
<evidence type="ECO:0000256" key="7">
    <source>
        <dbReference type="PIRSR" id="PIRSR602481-1"/>
    </source>
</evidence>
<dbReference type="CDD" id="cd07153">
    <property type="entry name" value="Fur_like"/>
    <property type="match status" value="1"/>
</dbReference>
<dbReference type="InterPro" id="IPR002481">
    <property type="entry name" value="FUR"/>
</dbReference>
<dbReference type="SUPFAM" id="SSF46785">
    <property type="entry name" value="Winged helix' DNA-binding domain"/>
    <property type="match status" value="1"/>
</dbReference>
<dbReference type="STRING" id="309803.CTN_0567"/>
<evidence type="ECO:0000313" key="10">
    <source>
        <dbReference type="Proteomes" id="UP000000445"/>
    </source>
</evidence>
<keyword evidence="4" id="KW-0805">Transcription regulation</keyword>
<feature type="binding site" evidence="8">
    <location>
        <position position="105"/>
    </location>
    <ligand>
        <name>Fe cation</name>
        <dbReference type="ChEBI" id="CHEBI:24875"/>
    </ligand>
</feature>
<evidence type="ECO:0000256" key="4">
    <source>
        <dbReference type="ARBA" id="ARBA00023015"/>
    </source>
</evidence>
<comment type="cofactor">
    <cofactor evidence="8">
        <name>Mn(2+)</name>
        <dbReference type="ChEBI" id="CHEBI:29035"/>
    </cofactor>
    <cofactor evidence="8">
        <name>Fe(2+)</name>
        <dbReference type="ChEBI" id="CHEBI:29033"/>
    </cofactor>
    <text evidence="8">Binds 1 Mn(2+) or Fe(2+) ion per subunit.</text>
</comment>
<feature type="binding site" evidence="8">
    <location>
        <position position="68"/>
    </location>
    <ligand>
        <name>Fe cation</name>
        <dbReference type="ChEBI" id="CHEBI:24875"/>
    </ligand>
</feature>
<dbReference type="GO" id="GO:0003700">
    <property type="term" value="F:DNA-binding transcription factor activity"/>
    <property type="evidence" value="ECO:0007669"/>
    <property type="project" value="InterPro"/>
</dbReference>
<dbReference type="Pfam" id="PF01475">
    <property type="entry name" value="FUR"/>
    <property type="match status" value="1"/>
</dbReference>
<evidence type="ECO:0000256" key="6">
    <source>
        <dbReference type="ARBA" id="ARBA00023163"/>
    </source>
</evidence>
<feature type="binding site" evidence="7">
    <location>
        <position position="113"/>
    </location>
    <ligand>
        <name>Zn(2+)</name>
        <dbReference type="ChEBI" id="CHEBI:29105"/>
    </ligand>
</feature>
<keyword evidence="2" id="KW-0678">Repressor</keyword>
<comment type="similarity">
    <text evidence="1">Belongs to the Fur family.</text>
</comment>
<keyword evidence="5" id="KW-0238">DNA-binding</keyword>
<keyword evidence="10" id="KW-1185">Reference proteome</keyword>
<evidence type="ECO:0000313" key="9">
    <source>
        <dbReference type="EMBL" id="ACM22743.1"/>
    </source>
</evidence>
<organism evidence="9 10">
    <name type="scientific">Thermotoga neapolitana (strain ATCC 49049 / DSM 4359 / NBRC 107923 / NS-E)</name>
    <dbReference type="NCBI Taxonomy" id="309803"/>
    <lineage>
        <taxon>Bacteria</taxon>
        <taxon>Thermotogati</taxon>
        <taxon>Thermotogota</taxon>
        <taxon>Thermotogae</taxon>
        <taxon>Thermotogales</taxon>
        <taxon>Thermotogaceae</taxon>
        <taxon>Thermotoga</taxon>
    </lineage>
</organism>
<feature type="binding site" evidence="7">
    <location>
        <position position="74"/>
    </location>
    <ligand>
        <name>Zn(2+)</name>
        <dbReference type="ChEBI" id="CHEBI:29105"/>
    </ligand>
</feature>
<dbReference type="InterPro" id="IPR043135">
    <property type="entry name" value="Fur_C"/>
</dbReference>
<dbReference type="GO" id="GO:0045892">
    <property type="term" value="P:negative regulation of DNA-templated transcription"/>
    <property type="evidence" value="ECO:0007669"/>
    <property type="project" value="TreeGrafter"/>
</dbReference>
<feature type="binding site" evidence="8">
    <location>
        <position position="89"/>
    </location>
    <ligand>
        <name>Fe cation</name>
        <dbReference type="ChEBI" id="CHEBI:24875"/>
    </ligand>
</feature>
<protein>
    <submittedName>
        <fullName evidence="9">Ferric uptake regulation protein</fullName>
    </submittedName>
</protein>
<dbReference type="AlphaFoldDB" id="B9K710"/>
<keyword evidence="6" id="KW-0804">Transcription</keyword>
<evidence type="ECO:0000256" key="5">
    <source>
        <dbReference type="ARBA" id="ARBA00023125"/>
    </source>
</evidence>
<dbReference type="Proteomes" id="UP000000445">
    <property type="component" value="Chromosome"/>
</dbReference>
<dbReference type="GO" id="GO:0000976">
    <property type="term" value="F:transcription cis-regulatory region binding"/>
    <property type="evidence" value="ECO:0007669"/>
    <property type="project" value="TreeGrafter"/>
</dbReference>
<evidence type="ECO:0000256" key="3">
    <source>
        <dbReference type="ARBA" id="ARBA00022833"/>
    </source>
</evidence>
<keyword evidence="7" id="KW-0479">Metal-binding</keyword>
<accession>B9K710</accession>
<dbReference type="HOGENOM" id="CLU_096072_5_1_0"/>
<gene>
    <name evidence="9" type="ordered locus">CTN_0567</name>
</gene>
<dbReference type="Gene3D" id="3.30.1490.190">
    <property type="match status" value="1"/>
</dbReference>